<reference evidence="4" key="1">
    <citation type="journal article" date="2006" name="PLoS Biol.">
        <title>Macronuclear genome sequence of the ciliate Tetrahymena thermophila, a model eukaryote.</title>
        <authorList>
            <person name="Eisen J.A."/>
            <person name="Coyne R.S."/>
            <person name="Wu M."/>
            <person name="Wu D."/>
            <person name="Thiagarajan M."/>
            <person name="Wortman J.R."/>
            <person name="Badger J.H."/>
            <person name="Ren Q."/>
            <person name="Amedeo P."/>
            <person name="Jones K.M."/>
            <person name="Tallon L.J."/>
            <person name="Delcher A.L."/>
            <person name="Salzberg S.L."/>
            <person name="Silva J.C."/>
            <person name="Haas B.J."/>
            <person name="Majoros W.H."/>
            <person name="Farzad M."/>
            <person name="Carlton J.M."/>
            <person name="Smith R.K. Jr."/>
            <person name="Garg J."/>
            <person name="Pearlman R.E."/>
            <person name="Karrer K.M."/>
            <person name="Sun L."/>
            <person name="Manning G."/>
            <person name="Elde N.C."/>
            <person name="Turkewitz A.P."/>
            <person name="Asai D.J."/>
            <person name="Wilkes D.E."/>
            <person name="Wang Y."/>
            <person name="Cai H."/>
            <person name="Collins K."/>
            <person name="Stewart B.A."/>
            <person name="Lee S.R."/>
            <person name="Wilamowska K."/>
            <person name="Weinberg Z."/>
            <person name="Ruzzo W.L."/>
            <person name="Wloga D."/>
            <person name="Gaertig J."/>
            <person name="Frankel J."/>
            <person name="Tsao C.-C."/>
            <person name="Gorovsky M.A."/>
            <person name="Keeling P.J."/>
            <person name="Waller R.F."/>
            <person name="Patron N.J."/>
            <person name="Cherry J.M."/>
            <person name="Stover N.A."/>
            <person name="Krieger C.J."/>
            <person name="del Toro C."/>
            <person name="Ryder H.F."/>
            <person name="Williamson S.C."/>
            <person name="Barbeau R.A."/>
            <person name="Hamilton E.P."/>
            <person name="Orias E."/>
        </authorList>
    </citation>
    <scope>NUCLEOTIDE SEQUENCE [LARGE SCALE GENOMIC DNA]</scope>
    <source>
        <strain evidence="4">SB210</strain>
    </source>
</reference>
<evidence type="ECO:0000259" key="2">
    <source>
        <dbReference type="PROSITE" id="PS50089"/>
    </source>
</evidence>
<evidence type="ECO:0000256" key="1">
    <source>
        <dbReference type="PROSITE-ProRule" id="PRU00175"/>
    </source>
</evidence>
<organism evidence="3 4">
    <name type="scientific">Tetrahymena thermophila (strain SB210)</name>
    <dbReference type="NCBI Taxonomy" id="312017"/>
    <lineage>
        <taxon>Eukaryota</taxon>
        <taxon>Sar</taxon>
        <taxon>Alveolata</taxon>
        <taxon>Ciliophora</taxon>
        <taxon>Intramacronucleata</taxon>
        <taxon>Oligohymenophorea</taxon>
        <taxon>Hymenostomatida</taxon>
        <taxon>Tetrahymenina</taxon>
        <taxon>Tetrahymenidae</taxon>
        <taxon>Tetrahymena</taxon>
    </lineage>
</organism>
<keyword evidence="4" id="KW-1185">Reference proteome</keyword>
<evidence type="ECO:0000313" key="4">
    <source>
        <dbReference type="Proteomes" id="UP000009168"/>
    </source>
</evidence>
<accession>I7MLG2</accession>
<proteinExistence type="predicted"/>
<dbReference type="GeneID" id="7825632"/>
<dbReference type="Proteomes" id="UP000009168">
    <property type="component" value="Unassembled WGS sequence"/>
</dbReference>
<dbReference type="PROSITE" id="PS50089">
    <property type="entry name" value="ZF_RING_2"/>
    <property type="match status" value="1"/>
</dbReference>
<keyword evidence="1" id="KW-0479">Metal-binding</keyword>
<dbReference type="RefSeq" id="XP_001022284.1">
    <property type="nucleotide sequence ID" value="XM_001022284.3"/>
</dbReference>
<dbReference type="EMBL" id="GG662548">
    <property type="protein sequence ID" value="EAS02039.1"/>
    <property type="molecule type" value="Genomic_DNA"/>
</dbReference>
<gene>
    <name evidence="3" type="ORF">TTHERM_00502300</name>
</gene>
<sequence>MKLISKKFIKELSKLADCNICYQFISDPIECSECQNMWCRECINQNEGKCPNKCQKSDFIKPHRIFRQVINEIYVQCETCRNRVKQIDYEKHKGSKQCKIGQNLIQNDCDKLLNQEPLRKIIKKNSNKTLNQIQTQNIFQEEQNTDDSQSNILTQSTQKDGLFNKSLLEDYQQNEEKFCLSKIFSDDDDDANDGSTYKQLLVKQEKYTSLQQGNQLEAYANQQNSNFKVMHISLYKHGKWQPLEEEINTEVNFKVLQQMAENNDNDLKEMNIQIRNTFFDFSKFEVYEQYQQINIFDNDNEEYNYDSDSSTQQHYSTRVEKKKLIGKFNIYNNQEDFKQRVKVYFLHENDIIYYHEQDQQNILEQFLKNPNSTCIQTLRSKVDLVKMAEFTEKKVRDIKFELVF</sequence>
<dbReference type="HOGENOM" id="CLU_682396_0_0_1"/>
<dbReference type="AlphaFoldDB" id="I7MLG2"/>
<dbReference type="InterPro" id="IPR001841">
    <property type="entry name" value="Znf_RING"/>
</dbReference>
<name>I7MLG2_TETTS</name>
<dbReference type="OrthoDB" id="295927at2759"/>
<feature type="domain" description="RING-type" evidence="2">
    <location>
        <begin position="18"/>
        <end position="51"/>
    </location>
</feature>
<dbReference type="SUPFAM" id="SSF57850">
    <property type="entry name" value="RING/U-box"/>
    <property type="match status" value="1"/>
</dbReference>
<dbReference type="GO" id="GO:0008270">
    <property type="term" value="F:zinc ion binding"/>
    <property type="evidence" value="ECO:0007669"/>
    <property type="project" value="UniProtKB-KW"/>
</dbReference>
<keyword evidence="1" id="KW-0863">Zinc-finger</keyword>
<dbReference type="KEGG" id="tet:TTHERM_00502300"/>
<keyword evidence="1" id="KW-0862">Zinc</keyword>
<protein>
    <submittedName>
        <fullName evidence="3">Radial spoke head containing protein</fullName>
    </submittedName>
</protein>
<dbReference type="InParanoid" id="I7MLG2"/>
<evidence type="ECO:0000313" key="3">
    <source>
        <dbReference type="EMBL" id="EAS02039.1"/>
    </source>
</evidence>